<evidence type="ECO:0000313" key="9">
    <source>
        <dbReference type="Proteomes" id="UP000499080"/>
    </source>
</evidence>
<dbReference type="Proteomes" id="UP000499080">
    <property type="component" value="Unassembled WGS sequence"/>
</dbReference>
<evidence type="ECO:0000256" key="2">
    <source>
        <dbReference type="ARBA" id="ARBA00022695"/>
    </source>
</evidence>
<dbReference type="Pfam" id="PF17917">
    <property type="entry name" value="RT_RNaseH"/>
    <property type="match status" value="1"/>
</dbReference>
<evidence type="ECO:0000256" key="3">
    <source>
        <dbReference type="ARBA" id="ARBA00022722"/>
    </source>
</evidence>
<dbReference type="PANTHER" id="PTHR37984:SF5">
    <property type="entry name" value="PROTEIN NYNRIN-LIKE"/>
    <property type="match status" value="1"/>
</dbReference>
<dbReference type="SUPFAM" id="SSF56672">
    <property type="entry name" value="DNA/RNA polymerases"/>
    <property type="match status" value="1"/>
</dbReference>
<evidence type="ECO:0000256" key="5">
    <source>
        <dbReference type="ARBA" id="ARBA00022801"/>
    </source>
</evidence>
<organism evidence="8 9">
    <name type="scientific">Araneus ventricosus</name>
    <name type="common">Orbweaver spider</name>
    <name type="synonym">Epeira ventricosa</name>
    <dbReference type="NCBI Taxonomy" id="182803"/>
    <lineage>
        <taxon>Eukaryota</taxon>
        <taxon>Metazoa</taxon>
        <taxon>Ecdysozoa</taxon>
        <taxon>Arthropoda</taxon>
        <taxon>Chelicerata</taxon>
        <taxon>Arachnida</taxon>
        <taxon>Araneae</taxon>
        <taxon>Araneomorphae</taxon>
        <taxon>Entelegynae</taxon>
        <taxon>Araneoidea</taxon>
        <taxon>Araneidae</taxon>
        <taxon>Araneus</taxon>
    </lineage>
</organism>
<evidence type="ECO:0000256" key="6">
    <source>
        <dbReference type="ARBA" id="ARBA00022918"/>
    </source>
</evidence>
<comment type="caution">
    <text evidence="8">The sequence shown here is derived from an EMBL/GenBank/DDBJ whole genome shotgun (WGS) entry which is preliminary data.</text>
</comment>
<dbReference type="InterPro" id="IPR041373">
    <property type="entry name" value="RT_RNaseH"/>
</dbReference>
<keyword evidence="9" id="KW-1185">Reference proteome</keyword>
<keyword evidence="1" id="KW-0808">Transferase</keyword>
<keyword evidence="6" id="KW-0695">RNA-directed DNA polymerase</keyword>
<evidence type="ECO:0000313" key="8">
    <source>
        <dbReference type="EMBL" id="GBM32886.1"/>
    </source>
</evidence>
<dbReference type="Gene3D" id="3.10.20.370">
    <property type="match status" value="1"/>
</dbReference>
<dbReference type="CDD" id="cd09274">
    <property type="entry name" value="RNase_HI_RT_Ty3"/>
    <property type="match status" value="1"/>
</dbReference>
<dbReference type="PANTHER" id="PTHR37984">
    <property type="entry name" value="PROTEIN CBG26694"/>
    <property type="match status" value="1"/>
</dbReference>
<evidence type="ECO:0000256" key="1">
    <source>
        <dbReference type="ARBA" id="ARBA00022679"/>
    </source>
</evidence>
<gene>
    <name evidence="8" type="ORF">AVEN_21752_1</name>
</gene>
<dbReference type="EMBL" id="BGPR01000719">
    <property type="protein sequence ID" value="GBM32886.1"/>
    <property type="molecule type" value="Genomic_DNA"/>
</dbReference>
<dbReference type="InterPro" id="IPR050951">
    <property type="entry name" value="Retrovirus_Pol_polyprotein"/>
</dbReference>
<evidence type="ECO:0000256" key="4">
    <source>
        <dbReference type="ARBA" id="ARBA00022759"/>
    </source>
</evidence>
<reference evidence="8 9" key="1">
    <citation type="journal article" date="2019" name="Sci. Rep.">
        <title>Orb-weaving spider Araneus ventricosus genome elucidates the spidroin gene catalogue.</title>
        <authorList>
            <person name="Kono N."/>
            <person name="Nakamura H."/>
            <person name="Ohtoshi R."/>
            <person name="Moran D.A.P."/>
            <person name="Shinohara A."/>
            <person name="Yoshida Y."/>
            <person name="Fujiwara M."/>
            <person name="Mori M."/>
            <person name="Tomita M."/>
            <person name="Arakawa K."/>
        </authorList>
    </citation>
    <scope>NUCLEOTIDE SEQUENCE [LARGE SCALE GENOMIC DNA]</scope>
</reference>
<keyword evidence="4" id="KW-0255">Endonuclease</keyword>
<keyword evidence="3" id="KW-0540">Nuclease</keyword>
<dbReference type="InterPro" id="IPR043502">
    <property type="entry name" value="DNA/RNA_pol_sf"/>
</dbReference>
<protein>
    <recommendedName>
        <fullName evidence="7">Reverse transcriptase RNase H-like domain-containing protein</fullName>
    </recommendedName>
</protein>
<keyword evidence="2" id="KW-0548">Nucleotidyltransferase</keyword>
<dbReference type="GO" id="GO:0016787">
    <property type="term" value="F:hydrolase activity"/>
    <property type="evidence" value="ECO:0007669"/>
    <property type="project" value="UniProtKB-KW"/>
</dbReference>
<evidence type="ECO:0000259" key="7">
    <source>
        <dbReference type="Pfam" id="PF17917"/>
    </source>
</evidence>
<dbReference type="OrthoDB" id="6432186at2759"/>
<sequence>MIDTSDFAVGAVLQQHIESTVEPLGFFFRKLSATEKKYSTFDRELLSIYFSVKHFHYMLEGREVVIYTDHKPLVFAFTRKHDNSTPRQIRYLELISQFITDIRYIAGRDNVVTDTFSGIWQINLLNLNDFDGLAEDQFSDPELQSLMGSGTGLELRPMYFALSEKPLYCDVSTGTVRPYVTKSFR</sequence>
<keyword evidence="5" id="KW-0378">Hydrolase</keyword>
<dbReference type="GO" id="GO:0004519">
    <property type="term" value="F:endonuclease activity"/>
    <property type="evidence" value="ECO:0007669"/>
    <property type="project" value="UniProtKB-KW"/>
</dbReference>
<accession>A0A4Y2EXY5</accession>
<dbReference type="AlphaFoldDB" id="A0A4Y2EXY5"/>
<dbReference type="GO" id="GO:0003964">
    <property type="term" value="F:RNA-directed DNA polymerase activity"/>
    <property type="evidence" value="ECO:0007669"/>
    <property type="project" value="UniProtKB-KW"/>
</dbReference>
<name>A0A4Y2EXY5_ARAVE</name>
<feature type="domain" description="Reverse transcriptase RNase H-like" evidence="7">
    <location>
        <begin position="2"/>
        <end position="98"/>
    </location>
</feature>
<proteinExistence type="predicted"/>